<keyword evidence="1 3" id="KW-0732">Signal</keyword>
<protein>
    <submittedName>
        <fullName evidence="5">Chitobiase/beta-hexosaminidase C-terminal domain-containing protein</fullName>
    </submittedName>
</protein>
<dbReference type="InterPro" id="IPR059177">
    <property type="entry name" value="GH29D-like_dom"/>
</dbReference>
<sequence length="1175" mass="127337">MKKLLLLILGAYMAVSSVQGEPTTSLTFNGTDQYIRIPNSASFQMTADQSLSFSMWVNPSSWTNAARFLGYRAGDDKESGYEAYIHTSGYACTATGVINESGTGGSRPIDTAISSGDASNQWTHIVVVFDRANQKSVAYVNGVLKEEGTLTSEMVFASTRDILIGAGWNADGAVDRYFTGKIANVRFYRGALTAEQVQFDMSANTYSDLSQDLKNICVAAYNMDDNYTPLTLTDQSDNGNHGKFVGYTSQYCEPTETLTRPDRTDGGATDNRYVTSIQITGATYQGEAQTINLTGMSQEPRRCVYENHTDSILYCTPGDVLSPVINFTGDWMHKYVYVDWDRNSIFEIAEGTPGVTTDWGELVSANYLTETDVKDKDGYTSAGTTGVRRGTTALPTFTVPQDAAGDYRIRFKVDWYSTDPCGNNSSSNSILNNGGAILDYTIHVDMLPTADPVITLSSGSNIEKGVTLIPVSCATDGAVIYYTTDGSEPTERSAQAVNGNIIVDASNSDYETTITVKTAAKAPNAKISNVVSAEYVVYPYCYLPKASSTENWPTITELYTSRENGYDLNYTRTHEPDANYYDVVTAETSGLRVKKGETFDLKYMWANAWWSGFSIFMDKGTGTLEEIFYGCGAKDDIVADTDRGEVKLETASNSSKSITIAADAAYGEYLLRTVVADTHDACTSTNAQKIVDIFYLVCPAITVNAADAAEGTVSVEVDGKASEQLNADKTYLIPVGNPITLTAVPAEMYVFSKWVDANESELSTEATYTFNSSDNITVKAVFVPNNIDITSDLEETEDVTYAVVTLSLDETTQSEPVWKVGTHQTEAEELVIEVAADGATPEIELSEGGTIAASTIKVLRKITADQWALISLPFDIDLGVEEAIQVNSGLALYGTNIRIMEYDGSKRATGSVEGYTQSGWVEKTSGTIAANTGFAVVVNPANGAEQTLYFVGKDFTMNSDDKEISLERHESTVNVMEDGKSMDADWNLRGNPMLQSATKGTGYSLYVYDGATDSYTEHNGIQTPTYSPFTAWFVQSDDGFTSMTFSHTASAGASTESNIGGYFEMTINGGEDAVNVTIYEGSSESYVRNEDAMYFAPLNNKISQLYLIDKEGAQIASSVVPAPYDEVKLAYNAAVAGAQTLTVTSVIPGTAVYLVDNEEGTETLMNEGSEYSFTS</sequence>
<accession>A0A9D9E3L6</accession>
<dbReference type="Pfam" id="PF18998">
    <property type="entry name" value="Flg_new_2"/>
    <property type="match status" value="1"/>
</dbReference>
<feature type="signal peptide" evidence="3">
    <location>
        <begin position="1"/>
        <end position="20"/>
    </location>
</feature>
<dbReference type="Pfam" id="PF13290">
    <property type="entry name" value="CHB_HEX_C_1"/>
    <property type="match status" value="1"/>
</dbReference>
<name>A0A9D9E3L6_9BACT</name>
<comment type="caution">
    <text evidence="5">The sequence shown here is derived from an EMBL/GenBank/DDBJ whole genome shotgun (WGS) entry which is preliminary data.</text>
</comment>
<keyword evidence="2" id="KW-1015">Disulfide bond</keyword>
<dbReference type="InterPro" id="IPR006558">
    <property type="entry name" value="LamG-like"/>
</dbReference>
<dbReference type="InterPro" id="IPR013320">
    <property type="entry name" value="ConA-like_dom_sf"/>
</dbReference>
<reference evidence="5" key="2">
    <citation type="journal article" date="2021" name="PeerJ">
        <title>Extensive microbial diversity within the chicken gut microbiome revealed by metagenomics and culture.</title>
        <authorList>
            <person name="Gilroy R."/>
            <person name="Ravi A."/>
            <person name="Getino M."/>
            <person name="Pursley I."/>
            <person name="Horton D.L."/>
            <person name="Alikhan N.F."/>
            <person name="Baker D."/>
            <person name="Gharbi K."/>
            <person name="Hall N."/>
            <person name="Watson M."/>
            <person name="Adriaenssens E.M."/>
            <person name="Foster-Nyarko E."/>
            <person name="Jarju S."/>
            <person name="Secka A."/>
            <person name="Antonio M."/>
            <person name="Oren A."/>
            <person name="Chaudhuri R.R."/>
            <person name="La Ragione R."/>
            <person name="Hildebrand F."/>
            <person name="Pallen M.J."/>
        </authorList>
    </citation>
    <scope>NUCLEOTIDE SEQUENCE</scope>
    <source>
        <strain evidence="5">G3-4614</strain>
    </source>
</reference>
<dbReference type="Gene3D" id="2.60.120.200">
    <property type="match status" value="1"/>
</dbReference>
<evidence type="ECO:0000256" key="2">
    <source>
        <dbReference type="ARBA" id="ARBA00023157"/>
    </source>
</evidence>
<evidence type="ECO:0000313" key="5">
    <source>
        <dbReference type="EMBL" id="MBO8438087.1"/>
    </source>
</evidence>
<dbReference type="EMBL" id="JADIMW010000044">
    <property type="protein sequence ID" value="MBO8438087.1"/>
    <property type="molecule type" value="Genomic_DNA"/>
</dbReference>
<feature type="domain" description="LamG-like jellyroll fold" evidence="4">
    <location>
        <begin position="49"/>
        <end position="195"/>
    </location>
</feature>
<evidence type="ECO:0000313" key="6">
    <source>
        <dbReference type="Proteomes" id="UP000823636"/>
    </source>
</evidence>
<evidence type="ECO:0000256" key="1">
    <source>
        <dbReference type="ARBA" id="ARBA00022729"/>
    </source>
</evidence>
<dbReference type="Pfam" id="PF13385">
    <property type="entry name" value="Laminin_G_3"/>
    <property type="match status" value="1"/>
</dbReference>
<dbReference type="Proteomes" id="UP000823636">
    <property type="component" value="Unassembled WGS sequence"/>
</dbReference>
<feature type="chain" id="PRO_5038789911" evidence="3">
    <location>
        <begin position="21"/>
        <end position="1175"/>
    </location>
</feature>
<evidence type="ECO:0000259" key="4">
    <source>
        <dbReference type="SMART" id="SM00560"/>
    </source>
</evidence>
<dbReference type="SUPFAM" id="SSF49899">
    <property type="entry name" value="Concanavalin A-like lectins/glucanases"/>
    <property type="match status" value="1"/>
</dbReference>
<dbReference type="InterPro" id="IPR044060">
    <property type="entry name" value="Bacterial_rp_domain"/>
</dbReference>
<dbReference type="AlphaFoldDB" id="A0A9D9E3L6"/>
<gene>
    <name evidence="5" type="ORF">IAC54_04225</name>
</gene>
<dbReference type="GO" id="GO:0005975">
    <property type="term" value="P:carbohydrate metabolic process"/>
    <property type="evidence" value="ECO:0007669"/>
    <property type="project" value="UniProtKB-ARBA"/>
</dbReference>
<dbReference type="GO" id="GO:0004553">
    <property type="term" value="F:hydrolase activity, hydrolyzing O-glycosyl compounds"/>
    <property type="evidence" value="ECO:0007669"/>
    <property type="project" value="UniProtKB-ARBA"/>
</dbReference>
<dbReference type="SMART" id="SM00560">
    <property type="entry name" value="LamGL"/>
    <property type="match status" value="1"/>
</dbReference>
<evidence type="ECO:0000256" key="3">
    <source>
        <dbReference type="SAM" id="SignalP"/>
    </source>
</evidence>
<reference evidence="5" key="1">
    <citation type="submission" date="2020-10" db="EMBL/GenBank/DDBJ databases">
        <authorList>
            <person name="Gilroy R."/>
        </authorList>
    </citation>
    <scope>NUCLEOTIDE SEQUENCE</scope>
    <source>
        <strain evidence="5">G3-4614</strain>
    </source>
</reference>
<proteinExistence type="predicted"/>
<feature type="non-terminal residue" evidence="5">
    <location>
        <position position="1175"/>
    </location>
</feature>
<organism evidence="5 6">
    <name type="scientific">Candidatus Caccoplasma merdipullorum</name>
    <dbReference type="NCBI Taxonomy" id="2840718"/>
    <lineage>
        <taxon>Bacteria</taxon>
        <taxon>Pseudomonadati</taxon>
        <taxon>Bacteroidota</taxon>
        <taxon>Bacteroidia</taxon>
        <taxon>Bacteroidales</taxon>
        <taxon>Bacteroidaceae</taxon>
        <taxon>Bacteroidaceae incertae sedis</taxon>
        <taxon>Candidatus Caccoplasma</taxon>
    </lineage>
</organism>